<proteinExistence type="predicted"/>
<dbReference type="GeneID" id="27713171"/>
<reference evidence="8 9" key="1">
    <citation type="submission" date="2015-01" db="EMBL/GenBank/DDBJ databases">
        <title>The Genome Sequence of Fonsecaea multimorphosa CBS 102226.</title>
        <authorList>
            <consortium name="The Broad Institute Genomics Platform"/>
            <person name="Cuomo C."/>
            <person name="de Hoog S."/>
            <person name="Gorbushina A."/>
            <person name="Stielow B."/>
            <person name="Teixiera M."/>
            <person name="Abouelleil A."/>
            <person name="Chapman S.B."/>
            <person name="Priest M."/>
            <person name="Young S.K."/>
            <person name="Wortman J."/>
            <person name="Nusbaum C."/>
            <person name="Birren B."/>
        </authorList>
    </citation>
    <scope>NUCLEOTIDE SEQUENCE [LARGE SCALE GENOMIC DNA]</scope>
    <source>
        <strain evidence="8 9">CBS 102226</strain>
    </source>
</reference>
<evidence type="ECO:0000313" key="9">
    <source>
        <dbReference type="Proteomes" id="UP000053411"/>
    </source>
</evidence>
<keyword evidence="5" id="KW-0539">Nucleus</keyword>
<dbReference type="PROSITE" id="PS00463">
    <property type="entry name" value="ZN2_CY6_FUNGAL_1"/>
    <property type="match status" value="1"/>
</dbReference>
<dbReference type="RefSeq" id="XP_016630829.1">
    <property type="nucleotide sequence ID" value="XM_016777923.1"/>
</dbReference>
<dbReference type="GO" id="GO:0005634">
    <property type="term" value="C:nucleus"/>
    <property type="evidence" value="ECO:0007669"/>
    <property type="project" value="UniProtKB-SubCell"/>
</dbReference>
<comment type="subcellular location">
    <subcellularLocation>
        <location evidence="1">Nucleus</location>
    </subcellularLocation>
</comment>
<feature type="compositionally biased region" description="Acidic residues" evidence="6">
    <location>
        <begin position="125"/>
        <end position="150"/>
    </location>
</feature>
<keyword evidence="9" id="KW-1185">Reference proteome</keyword>
<dbReference type="InterPro" id="IPR036864">
    <property type="entry name" value="Zn2-C6_fun-type_DNA-bd_sf"/>
</dbReference>
<dbReference type="CDD" id="cd00067">
    <property type="entry name" value="GAL4"/>
    <property type="match status" value="1"/>
</dbReference>
<gene>
    <name evidence="8" type="ORF">Z520_07425</name>
</gene>
<dbReference type="InterPro" id="IPR001138">
    <property type="entry name" value="Zn2Cys6_DnaBD"/>
</dbReference>
<dbReference type="Gene3D" id="4.10.240.10">
    <property type="entry name" value="Zn(2)-C6 fungal-type DNA-binding domain"/>
    <property type="match status" value="1"/>
</dbReference>
<keyword evidence="2" id="KW-0805">Transcription regulation</keyword>
<dbReference type="GO" id="GO:0008270">
    <property type="term" value="F:zinc ion binding"/>
    <property type="evidence" value="ECO:0007669"/>
    <property type="project" value="InterPro"/>
</dbReference>
<evidence type="ECO:0000256" key="6">
    <source>
        <dbReference type="SAM" id="MobiDB-lite"/>
    </source>
</evidence>
<evidence type="ECO:0000259" key="7">
    <source>
        <dbReference type="PROSITE" id="PS50048"/>
    </source>
</evidence>
<dbReference type="STRING" id="1442371.A0A0D2II35"/>
<evidence type="ECO:0000256" key="3">
    <source>
        <dbReference type="ARBA" id="ARBA00023125"/>
    </source>
</evidence>
<dbReference type="GO" id="GO:0000981">
    <property type="term" value="F:DNA-binding transcription factor activity, RNA polymerase II-specific"/>
    <property type="evidence" value="ECO:0007669"/>
    <property type="project" value="InterPro"/>
</dbReference>
<organism evidence="8 9">
    <name type="scientific">Fonsecaea multimorphosa CBS 102226</name>
    <dbReference type="NCBI Taxonomy" id="1442371"/>
    <lineage>
        <taxon>Eukaryota</taxon>
        <taxon>Fungi</taxon>
        <taxon>Dikarya</taxon>
        <taxon>Ascomycota</taxon>
        <taxon>Pezizomycotina</taxon>
        <taxon>Eurotiomycetes</taxon>
        <taxon>Chaetothyriomycetidae</taxon>
        <taxon>Chaetothyriales</taxon>
        <taxon>Herpotrichiellaceae</taxon>
        <taxon>Fonsecaea</taxon>
    </lineage>
</organism>
<keyword evidence="4" id="KW-0804">Transcription</keyword>
<dbReference type="PANTHER" id="PTHR37534">
    <property type="entry name" value="TRANSCRIPTIONAL ACTIVATOR PROTEIN UGA3"/>
    <property type="match status" value="1"/>
</dbReference>
<dbReference type="OrthoDB" id="4116205at2759"/>
<feature type="compositionally biased region" description="Polar residues" evidence="6">
    <location>
        <begin position="158"/>
        <end position="171"/>
    </location>
</feature>
<dbReference type="InterPro" id="IPR021858">
    <property type="entry name" value="Fun_TF"/>
</dbReference>
<dbReference type="Pfam" id="PF00172">
    <property type="entry name" value="Zn_clus"/>
    <property type="match status" value="1"/>
</dbReference>
<dbReference type="Proteomes" id="UP000053411">
    <property type="component" value="Unassembled WGS sequence"/>
</dbReference>
<dbReference type="Pfam" id="PF11951">
    <property type="entry name" value="Fungal_trans_2"/>
    <property type="match status" value="1"/>
</dbReference>
<feature type="region of interest" description="Disordered" evidence="6">
    <location>
        <begin position="120"/>
        <end position="171"/>
    </location>
</feature>
<feature type="domain" description="Zn(2)-C6 fungal-type" evidence="7">
    <location>
        <begin position="14"/>
        <end position="44"/>
    </location>
</feature>
<keyword evidence="3" id="KW-0238">DNA-binding</keyword>
<name>A0A0D2II35_9EURO</name>
<dbReference type="EMBL" id="KN848076">
    <property type="protein sequence ID" value="KIX96706.1"/>
    <property type="molecule type" value="Genomic_DNA"/>
</dbReference>
<evidence type="ECO:0000313" key="8">
    <source>
        <dbReference type="EMBL" id="KIX96706.1"/>
    </source>
</evidence>
<evidence type="ECO:0000256" key="4">
    <source>
        <dbReference type="ARBA" id="ARBA00023163"/>
    </source>
</evidence>
<evidence type="ECO:0000256" key="5">
    <source>
        <dbReference type="ARBA" id="ARBA00023242"/>
    </source>
</evidence>
<protein>
    <recommendedName>
        <fullName evidence="7">Zn(2)-C6 fungal-type domain-containing protein</fullName>
    </recommendedName>
</protein>
<dbReference type="GO" id="GO:0045944">
    <property type="term" value="P:positive regulation of transcription by RNA polymerase II"/>
    <property type="evidence" value="ECO:0007669"/>
    <property type="project" value="TreeGrafter"/>
</dbReference>
<dbReference type="VEuPathDB" id="FungiDB:Z520_07425"/>
<dbReference type="GO" id="GO:0000976">
    <property type="term" value="F:transcription cis-regulatory region binding"/>
    <property type="evidence" value="ECO:0007669"/>
    <property type="project" value="TreeGrafter"/>
</dbReference>
<evidence type="ECO:0000256" key="1">
    <source>
        <dbReference type="ARBA" id="ARBA00004123"/>
    </source>
</evidence>
<accession>A0A0D2II35</accession>
<evidence type="ECO:0000256" key="2">
    <source>
        <dbReference type="ARBA" id="ARBA00023015"/>
    </source>
</evidence>
<dbReference type="SUPFAM" id="SSF57701">
    <property type="entry name" value="Zn2/Cys6 DNA-binding domain"/>
    <property type="match status" value="1"/>
</dbReference>
<dbReference type="PANTHER" id="PTHR37534:SF25">
    <property type="entry name" value="ZN(II)2CYS6 TRANSCRIPTION FACTOR (EUROFUNG)"/>
    <property type="match status" value="1"/>
</dbReference>
<dbReference type="SMART" id="SM00066">
    <property type="entry name" value="GAL4"/>
    <property type="match status" value="1"/>
</dbReference>
<dbReference type="PROSITE" id="PS50048">
    <property type="entry name" value="ZN2_CY6_FUNGAL_2"/>
    <property type="match status" value="1"/>
</dbReference>
<dbReference type="AlphaFoldDB" id="A0A0D2II35"/>
<sequence length="622" mass="70741">MPETKNSSRRGRTGCLTCRRRHLKCDEEFKPDCTRCRRSGRECVPDDLLTFRNSQKVAARGQLNTPSSPIKKIRVHRDPHDVFGDEQKWVDTPPIISFIDETAHVDAEYRHHQLRYKSTVGDSSIIEDPEQSPQDDEVEDFPPITTEDEADGPRKQDQSQTQSVPPSSYLQESSFLVLNRPPTSTSQDGHEHLVHSDNSDFAEVTRVISHPSYPAFISPVVSHSSLVVGSVGNLSSHSLPSEASRLQLYGPRMPLPFQDAQEAILFQYYMESLAGQLDITDMQRHFAVDVPERALFCPVLLEALLAFSARHLSRTSEFDPAVADHHHQACVRLMIPMLDQKELVADETLFAATVILRAFEETSESKMGSEPERHLTGTSVFANAQLEFQTWGGLGHNAFWIYVRQCIYMSLLTQTQLKVDLKGWEEQLSFDLGFDETNDCTWAQRMIWIVAEVVSCCFGNNDADWEGLKAKIDMWDLRRPKSFDPILYRPRDVEAKRWYPEIRLGHPWHVTGMQYYYIARLFLAIYNPSAPKVGLGYQRLRRTMDEEVLKNAEAICGISLATPLAAARITTCTALVACGPWFHDRPIEQQELILQLLKRAEVENALPTASLAQGLKEEWNWV</sequence>